<dbReference type="SUPFAM" id="SSF103473">
    <property type="entry name" value="MFS general substrate transporter"/>
    <property type="match status" value="1"/>
</dbReference>
<dbReference type="EMBL" id="CP093365">
    <property type="protein sequence ID" value="UQS84165.1"/>
    <property type="molecule type" value="Genomic_DNA"/>
</dbReference>
<dbReference type="CDD" id="cd17324">
    <property type="entry name" value="MFS_NepI_like"/>
    <property type="match status" value="1"/>
</dbReference>
<proteinExistence type="predicted"/>
<feature type="transmembrane region" description="Helical" evidence="7">
    <location>
        <begin position="295"/>
        <end position="319"/>
    </location>
</feature>
<reference evidence="9 10" key="1">
    <citation type="journal article" date="2022" name="Int. J. Syst. Evol. Microbiol.">
        <title>Apilactobacillus apisilvae sp. nov., Nicolia spurrieriana gen. nov. sp. nov., Bombilactobacillus folatiphilus sp. nov. and Bombilactobacillus thymidiniphilus sp. nov., four new lactic acid bacterial isolates from stingless bees Tetragonula carbonaria and Austroplebeia australis.</title>
        <authorList>
            <person name="Oliphant S.A."/>
            <person name="Watson-Haigh N.S."/>
            <person name="Sumby K.M."/>
            <person name="Gardner J."/>
            <person name="Groom S."/>
            <person name="Jiranek V."/>
        </authorList>
    </citation>
    <scope>NUCLEOTIDE SEQUENCE [LARGE SCALE GENOMIC DNA]</scope>
    <source>
        <strain evidence="9 10">SG4_A1</strain>
    </source>
</reference>
<protein>
    <submittedName>
        <fullName evidence="9">MFS transporter</fullName>
    </submittedName>
</protein>
<evidence type="ECO:0000256" key="6">
    <source>
        <dbReference type="ARBA" id="ARBA00023136"/>
    </source>
</evidence>
<keyword evidence="2" id="KW-0813">Transport</keyword>
<feature type="transmembrane region" description="Helical" evidence="7">
    <location>
        <begin position="269"/>
        <end position="289"/>
    </location>
</feature>
<keyword evidence="10" id="KW-1185">Reference proteome</keyword>
<keyword evidence="5 7" id="KW-1133">Transmembrane helix</keyword>
<evidence type="ECO:0000256" key="7">
    <source>
        <dbReference type="SAM" id="Phobius"/>
    </source>
</evidence>
<dbReference type="InterPro" id="IPR036259">
    <property type="entry name" value="MFS_trans_sf"/>
</dbReference>
<dbReference type="Gene3D" id="1.20.1250.20">
    <property type="entry name" value="MFS general substrate transporter like domains"/>
    <property type="match status" value="1"/>
</dbReference>
<name>A0ABY4PF18_9LACO</name>
<accession>A0ABY4PF18</accession>
<comment type="subcellular location">
    <subcellularLocation>
        <location evidence="1">Cell membrane</location>
        <topology evidence="1">Multi-pass membrane protein</topology>
    </subcellularLocation>
</comment>
<evidence type="ECO:0000259" key="8">
    <source>
        <dbReference type="PROSITE" id="PS50850"/>
    </source>
</evidence>
<dbReference type="Proteomes" id="UP000831947">
    <property type="component" value="Chromosome"/>
</dbReference>
<evidence type="ECO:0000256" key="5">
    <source>
        <dbReference type="ARBA" id="ARBA00022989"/>
    </source>
</evidence>
<feature type="transmembrane region" description="Helical" evidence="7">
    <location>
        <begin position="166"/>
        <end position="186"/>
    </location>
</feature>
<feature type="transmembrane region" description="Helical" evidence="7">
    <location>
        <begin position="52"/>
        <end position="73"/>
    </location>
</feature>
<dbReference type="Pfam" id="PF07690">
    <property type="entry name" value="MFS_1"/>
    <property type="match status" value="1"/>
</dbReference>
<feature type="transmembrane region" description="Helical" evidence="7">
    <location>
        <begin position="108"/>
        <end position="126"/>
    </location>
</feature>
<feature type="transmembrane region" description="Helical" evidence="7">
    <location>
        <begin position="364"/>
        <end position="384"/>
    </location>
</feature>
<dbReference type="PROSITE" id="PS50850">
    <property type="entry name" value="MFS"/>
    <property type="match status" value="1"/>
</dbReference>
<dbReference type="RefSeq" id="WP_249513349.1">
    <property type="nucleotide sequence ID" value="NZ_CP093365.1"/>
</dbReference>
<dbReference type="InterPro" id="IPR020846">
    <property type="entry name" value="MFS_dom"/>
</dbReference>
<feature type="transmembrane region" description="Helical" evidence="7">
    <location>
        <begin position="237"/>
        <end position="257"/>
    </location>
</feature>
<evidence type="ECO:0000256" key="1">
    <source>
        <dbReference type="ARBA" id="ARBA00004651"/>
    </source>
</evidence>
<dbReference type="InterPro" id="IPR050189">
    <property type="entry name" value="MFS_Efflux_Transporters"/>
</dbReference>
<dbReference type="PANTHER" id="PTHR43124:SF3">
    <property type="entry name" value="CHLORAMPHENICOL EFFLUX PUMP RV0191"/>
    <property type="match status" value="1"/>
</dbReference>
<keyword evidence="3" id="KW-1003">Cell membrane</keyword>
<gene>
    <name evidence="9" type="ORF">MOO47_03165</name>
</gene>
<evidence type="ECO:0000313" key="9">
    <source>
        <dbReference type="EMBL" id="UQS84165.1"/>
    </source>
</evidence>
<keyword evidence="4 7" id="KW-0812">Transmembrane</keyword>
<dbReference type="PANTHER" id="PTHR43124">
    <property type="entry name" value="PURINE EFFLUX PUMP PBUE"/>
    <property type="match status" value="1"/>
</dbReference>
<feature type="domain" description="Major facilitator superfamily (MFS) profile" evidence="8">
    <location>
        <begin position="10"/>
        <end position="391"/>
    </location>
</feature>
<evidence type="ECO:0000256" key="4">
    <source>
        <dbReference type="ARBA" id="ARBA00022692"/>
    </source>
</evidence>
<keyword evidence="6 7" id="KW-0472">Membrane</keyword>
<feature type="transmembrane region" description="Helical" evidence="7">
    <location>
        <begin position="331"/>
        <end position="352"/>
    </location>
</feature>
<evidence type="ECO:0000256" key="2">
    <source>
        <dbReference type="ARBA" id="ARBA00022448"/>
    </source>
</evidence>
<dbReference type="InterPro" id="IPR011701">
    <property type="entry name" value="MFS"/>
</dbReference>
<feature type="transmembrane region" description="Helical" evidence="7">
    <location>
        <begin position="12"/>
        <end position="32"/>
    </location>
</feature>
<sequence length="391" mass="42508">MSKLHNLRWQVFVLVLTSFALGFSEFVIVGILNDIARQLHTSVVSVGSLVTWFALIYALSTPIIATALGHFNLYKSITSLMLVFIVGNLLSAVANSFGLLAISRVITALVSGVLVSIAMTFANYIAPMDKRPRLVAGIYSGFSIASVLGVPVGTWVSVQFGWHQTFWLIVILSIVTLILMFICLPRDIVPPKSNLKAQLSLLTDKKILVGMWLPMLNLAAIYPLYTYLRPILSSQLHFSAGGVTLILFLYGITSIVSNQISGVLAEHNGLRLMAPIYVGLIIMLLIFPLSFNWRLISVLLILMIGIVMYVVSSPIAIFYLDIAEQKYPQSILLASSINSIFSNFGIALGSATGSGVFQDKGLSAVASSGVLYAILAIAVVLIIVKLERIQK</sequence>
<feature type="transmembrane region" description="Helical" evidence="7">
    <location>
        <begin position="80"/>
        <end position="102"/>
    </location>
</feature>
<evidence type="ECO:0000256" key="3">
    <source>
        <dbReference type="ARBA" id="ARBA00022475"/>
    </source>
</evidence>
<organism evidence="9 10">
    <name type="scientific">Bombilactobacillus thymidiniphilus</name>
    <dbReference type="NCBI Taxonomy" id="2923363"/>
    <lineage>
        <taxon>Bacteria</taxon>
        <taxon>Bacillati</taxon>
        <taxon>Bacillota</taxon>
        <taxon>Bacilli</taxon>
        <taxon>Lactobacillales</taxon>
        <taxon>Lactobacillaceae</taxon>
        <taxon>Bombilactobacillus</taxon>
    </lineage>
</organism>
<feature type="transmembrane region" description="Helical" evidence="7">
    <location>
        <begin position="207"/>
        <end position="225"/>
    </location>
</feature>
<evidence type="ECO:0000313" key="10">
    <source>
        <dbReference type="Proteomes" id="UP000831947"/>
    </source>
</evidence>
<feature type="transmembrane region" description="Helical" evidence="7">
    <location>
        <begin position="138"/>
        <end position="160"/>
    </location>
</feature>